<feature type="domain" description="Reverse transcriptase Ty1/copia-type" evidence="1">
    <location>
        <begin position="2"/>
        <end position="185"/>
    </location>
</feature>
<dbReference type="SUPFAM" id="SSF56672">
    <property type="entry name" value="DNA/RNA polymerases"/>
    <property type="match status" value="1"/>
</dbReference>
<reference evidence="2" key="1">
    <citation type="submission" date="2020-08" db="EMBL/GenBank/DDBJ databases">
        <title>Multicomponent nature underlies the extraordinary mechanical properties of spider dragline silk.</title>
        <authorList>
            <person name="Kono N."/>
            <person name="Nakamura H."/>
            <person name="Mori M."/>
            <person name="Yoshida Y."/>
            <person name="Ohtoshi R."/>
            <person name="Malay A.D."/>
            <person name="Moran D.A.P."/>
            <person name="Tomita M."/>
            <person name="Numata K."/>
            <person name="Arakawa K."/>
        </authorList>
    </citation>
    <scope>NUCLEOTIDE SEQUENCE</scope>
</reference>
<comment type="caution">
    <text evidence="2">The sequence shown here is derived from an EMBL/GenBank/DDBJ whole genome shotgun (WGS) entry which is preliminary data.</text>
</comment>
<proteinExistence type="predicted"/>
<evidence type="ECO:0000313" key="3">
    <source>
        <dbReference type="Proteomes" id="UP000887013"/>
    </source>
</evidence>
<dbReference type="CDD" id="cd09272">
    <property type="entry name" value="RNase_HI_RT_Ty1"/>
    <property type="match status" value="1"/>
</dbReference>
<dbReference type="Pfam" id="PF07727">
    <property type="entry name" value="RVT_2"/>
    <property type="match status" value="1"/>
</dbReference>
<gene>
    <name evidence="2" type="primary">GIP</name>
    <name evidence="2" type="ORF">NPIL_275201</name>
</gene>
<dbReference type="OrthoDB" id="6516490at2759"/>
<accession>A0A8X6QWF1</accession>
<dbReference type="EMBL" id="BMAW01037111">
    <property type="protein sequence ID" value="GFU47026.1"/>
    <property type="molecule type" value="Genomic_DNA"/>
</dbReference>
<sequence length="337" mass="38685">MAKLGTIRTVLSIAAEERMHLTQFDESTVFLYGDLEKTICMQQPGFKDDTERVCKIKLNLYGLKRSPRCWNKCFGQFLTNLGFRASEAYPYPCLYIYERKSKKILIVLYIDDRLIAATDQQDSEMFIKKLKAKFKISVEVSCFLGLEIEQHRDNSITISQKEYAKKLLQRFEFDECKPVATPMLKDSGFQKSDFPYRQAVGALMYLMVGTKSDLAYSAGFLSISLEYPSTEDIRFGFWWIYQNKSINLRICYAGGAIFGRSQRQAMVATSTTEAEAIRGSLRNNLALQTDSGDSEILTPQVDNRAAVNLSHNLEYLRRSKHIEIKHFFVCESLGREN</sequence>
<dbReference type="InterPro" id="IPR013103">
    <property type="entry name" value="RVT_2"/>
</dbReference>
<keyword evidence="3" id="KW-1185">Reference proteome</keyword>
<dbReference type="Proteomes" id="UP000887013">
    <property type="component" value="Unassembled WGS sequence"/>
</dbReference>
<dbReference type="AlphaFoldDB" id="A0A8X6QWF1"/>
<dbReference type="GO" id="GO:0071897">
    <property type="term" value="P:DNA biosynthetic process"/>
    <property type="evidence" value="ECO:0007669"/>
    <property type="project" value="UniProtKB-ARBA"/>
</dbReference>
<evidence type="ECO:0000259" key="1">
    <source>
        <dbReference type="Pfam" id="PF07727"/>
    </source>
</evidence>
<evidence type="ECO:0000313" key="2">
    <source>
        <dbReference type="EMBL" id="GFU47026.1"/>
    </source>
</evidence>
<protein>
    <submittedName>
        <fullName evidence="2">Copia protein</fullName>
    </submittedName>
</protein>
<organism evidence="2 3">
    <name type="scientific">Nephila pilipes</name>
    <name type="common">Giant wood spider</name>
    <name type="synonym">Nephila maculata</name>
    <dbReference type="NCBI Taxonomy" id="299642"/>
    <lineage>
        <taxon>Eukaryota</taxon>
        <taxon>Metazoa</taxon>
        <taxon>Ecdysozoa</taxon>
        <taxon>Arthropoda</taxon>
        <taxon>Chelicerata</taxon>
        <taxon>Arachnida</taxon>
        <taxon>Araneae</taxon>
        <taxon>Araneomorphae</taxon>
        <taxon>Entelegynae</taxon>
        <taxon>Araneoidea</taxon>
        <taxon>Nephilidae</taxon>
        <taxon>Nephila</taxon>
    </lineage>
</organism>
<name>A0A8X6QWF1_NEPPI</name>
<dbReference type="InterPro" id="IPR043502">
    <property type="entry name" value="DNA/RNA_pol_sf"/>
</dbReference>